<reference evidence="1 2" key="1">
    <citation type="submission" date="2019-08" db="EMBL/GenBank/DDBJ databases">
        <title>The genome of the soybean aphid Biotype 1, its phylome, world population structure and adaptation to the North American continent.</title>
        <authorList>
            <person name="Giordano R."/>
            <person name="Donthu R.K."/>
            <person name="Hernandez A.G."/>
            <person name="Wright C.L."/>
            <person name="Zimin A.V."/>
        </authorList>
    </citation>
    <scope>NUCLEOTIDE SEQUENCE [LARGE SCALE GENOMIC DNA]</scope>
    <source>
        <tissue evidence="1">Whole aphids</tissue>
    </source>
</reference>
<gene>
    <name evidence="1" type="ORF">AGLY_001539</name>
</gene>
<sequence length="244" mass="27413">MAVNGRNLIRTSPSSRLRMSTTPIIINSEGKKIKNNFLYSQKNSFTTNAPKIWNKTWIKNSFANKFNGSDKVKITTPRINSGTKLIQPKLRQCLEGMVRDINGECIITALYARYAHQVSTNKSSNCIKHQHRINGTTKCNITTTLTPVGRNSKQFPVSTTTKKYKSGSNATKTEKFHKSNTTRKYTKLNSSVTTTERAVIVNEQTTTESSLVDTRFFITAPIKECTDGLTRDVNGDCVFKFPDD</sequence>
<proteinExistence type="predicted"/>
<evidence type="ECO:0000313" key="2">
    <source>
        <dbReference type="Proteomes" id="UP000475862"/>
    </source>
</evidence>
<dbReference type="EMBL" id="VYZN01000002">
    <property type="protein sequence ID" value="KAE9544360.1"/>
    <property type="molecule type" value="Genomic_DNA"/>
</dbReference>
<keyword evidence="2" id="KW-1185">Reference proteome</keyword>
<dbReference type="AlphaFoldDB" id="A0A6G0U6F7"/>
<comment type="caution">
    <text evidence="1">The sequence shown here is derived from an EMBL/GenBank/DDBJ whole genome shotgun (WGS) entry which is preliminary data.</text>
</comment>
<dbReference type="OrthoDB" id="6618306at2759"/>
<evidence type="ECO:0000313" key="1">
    <source>
        <dbReference type="EMBL" id="KAE9544360.1"/>
    </source>
</evidence>
<accession>A0A6G0U6F7</accession>
<dbReference type="Proteomes" id="UP000475862">
    <property type="component" value="Unassembled WGS sequence"/>
</dbReference>
<name>A0A6G0U6F7_APHGL</name>
<protein>
    <submittedName>
        <fullName evidence="1">Uncharacterized protein</fullName>
    </submittedName>
</protein>
<organism evidence="1 2">
    <name type="scientific">Aphis glycines</name>
    <name type="common">Soybean aphid</name>
    <dbReference type="NCBI Taxonomy" id="307491"/>
    <lineage>
        <taxon>Eukaryota</taxon>
        <taxon>Metazoa</taxon>
        <taxon>Ecdysozoa</taxon>
        <taxon>Arthropoda</taxon>
        <taxon>Hexapoda</taxon>
        <taxon>Insecta</taxon>
        <taxon>Pterygota</taxon>
        <taxon>Neoptera</taxon>
        <taxon>Paraneoptera</taxon>
        <taxon>Hemiptera</taxon>
        <taxon>Sternorrhyncha</taxon>
        <taxon>Aphidomorpha</taxon>
        <taxon>Aphidoidea</taxon>
        <taxon>Aphididae</taxon>
        <taxon>Aphidini</taxon>
        <taxon>Aphis</taxon>
        <taxon>Aphis</taxon>
    </lineage>
</organism>